<dbReference type="SUPFAM" id="SSF52540">
    <property type="entry name" value="P-loop containing nucleoside triphosphate hydrolases"/>
    <property type="match status" value="1"/>
</dbReference>
<proteinExistence type="predicted"/>
<dbReference type="RefSeq" id="YP_009448985.1">
    <property type="nucleotide sequence ID" value="NC_036594.1"/>
</dbReference>
<accession>A0A2I2L572</accession>
<protein>
    <submittedName>
        <fullName evidence="1">GTP-binding protein RhoE-like</fullName>
    </submittedName>
</protein>
<organism evidence="1">
    <name type="scientific">Orpheovirus IHUMI-LCC2</name>
    <dbReference type="NCBI Taxonomy" id="2023057"/>
    <lineage>
        <taxon>Viruses</taxon>
        <taxon>Varidnaviria</taxon>
        <taxon>Bamfordvirae</taxon>
        <taxon>Nucleocytoviricota</taxon>
        <taxon>Megaviricetes</taxon>
        <taxon>Pimascovirales</taxon>
        <taxon>Ocovirineae</taxon>
        <taxon>Orpheoviridae</taxon>
        <taxon>Alphaorpheovirus</taxon>
        <taxon>Alphaorpheovirus massiliense</taxon>
    </lineage>
</organism>
<dbReference type="KEGG" id="vg:35382604"/>
<name>A0A2I2L572_9VIRU</name>
<keyword evidence="2" id="KW-1185">Reference proteome</keyword>
<evidence type="ECO:0000313" key="1">
    <source>
        <dbReference type="EMBL" id="SNW62683.1"/>
    </source>
</evidence>
<dbReference type="EMBL" id="LT906555">
    <property type="protein sequence ID" value="SNW62683.1"/>
    <property type="molecule type" value="Genomic_DNA"/>
</dbReference>
<dbReference type="GeneID" id="35382604"/>
<sequence>MSEQRIYNILVVGDRKCGKTNFIKCLANDVLGIPYKLNLDYAETNHLVCIPIKYKNKVFNVWEISSNMLGKDNFSAEIKKIKVDYVLIGTKERYREYSLVYWEEVLEGWKLSNVPTYEVQLRSSMVGVTDNNIFHVNVQRAIPNEFASILNYLTIL</sequence>
<reference evidence="1" key="1">
    <citation type="submission" date="2017-08" db="EMBL/GenBank/DDBJ databases">
        <authorList>
            <consortium name="Urmite Genomes"/>
        </authorList>
    </citation>
    <scope>NUCLEOTIDE SEQUENCE [LARGE SCALE GENOMIC DNA]</scope>
    <source>
        <strain evidence="1">IHUMI-LCC2</strain>
    </source>
</reference>
<dbReference type="Proteomes" id="UP000236316">
    <property type="component" value="Segment"/>
</dbReference>
<gene>
    <name evidence="1" type="ORF">ORPV_779</name>
</gene>
<dbReference type="Gene3D" id="3.40.50.300">
    <property type="entry name" value="P-loop containing nucleotide triphosphate hydrolases"/>
    <property type="match status" value="1"/>
</dbReference>
<dbReference type="InterPro" id="IPR027417">
    <property type="entry name" value="P-loop_NTPase"/>
</dbReference>
<evidence type="ECO:0000313" key="2">
    <source>
        <dbReference type="Proteomes" id="UP000236316"/>
    </source>
</evidence>